<sequence>MAEKRTSAVRLSYVIQLQVDSHLTCPQWHDLMSIAFNGPLNKTQTHLYKLKARRWIQRIADQSDMTSVISIITGFHVR</sequence>
<protein>
    <submittedName>
        <fullName evidence="1">Uncharacterized protein</fullName>
    </submittedName>
</protein>
<reference evidence="1 2" key="1">
    <citation type="submission" date="2021-06" db="EMBL/GenBank/DDBJ databases">
        <title>Caerostris extrusa draft genome.</title>
        <authorList>
            <person name="Kono N."/>
            <person name="Arakawa K."/>
        </authorList>
    </citation>
    <scope>NUCLEOTIDE SEQUENCE [LARGE SCALE GENOMIC DNA]</scope>
</reference>
<evidence type="ECO:0000313" key="2">
    <source>
        <dbReference type="Proteomes" id="UP001054945"/>
    </source>
</evidence>
<proteinExistence type="predicted"/>
<comment type="caution">
    <text evidence="1">The sequence shown here is derived from an EMBL/GenBank/DDBJ whole genome shotgun (WGS) entry which is preliminary data.</text>
</comment>
<dbReference type="Proteomes" id="UP001054945">
    <property type="component" value="Unassembled WGS sequence"/>
</dbReference>
<gene>
    <name evidence="1" type="ORF">CEXT_213131</name>
</gene>
<name>A0AAV4Q184_CAEEX</name>
<dbReference type="EMBL" id="BPLR01005275">
    <property type="protein sequence ID" value="GIY01173.1"/>
    <property type="molecule type" value="Genomic_DNA"/>
</dbReference>
<accession>A0AAV4Q184</accession>
<organism evidence="1 2">
    <name type="scientific">Caerostris extrusa</name>
    <name type="common">Bark spider</name>
    <name type="synonym">Caerostris bankana</name>
    <dbReference type="NCBI Taxonomy" id="172846"/>
    <lineage>
        <taxon>Eukaryota</taxon>
        <taxon>Metazoa</taxon>
        <taxon>Ecdysozoa</taxon>
        <taxon>Arthropoda</taxon>
        <taxon>Chelicerata</taxon>
        <taxon>Arachnida</taxon>
        <taxon>Araneae</taxon>
        <taxon>Araneomorphae</taxon>
        <taxon>Entelegynae</taxon>
        <taxon>Araneoidea</taxon>
        <taxon>Araneidae</taxon>
        <taxon>Caerostris</taxon>
    </lineage>
</organism>
<keyword evidence="2" id="KW-1185">Reference proteome</keyword>
<dbReference type="AlphaFoldDB" id="A0AAV4Q184"/>
<evidence type="ECO:0000313" key="1">
    <source>
        <dbReference type="EMBL" id="GIY01173.1"/>
    </source>
</evidence>